<evidence type="ECO:0008006" key="5">
    <source>
        <dbReference type="Google" id="ProtNLM"/>
    </source>
</evidence>
<protein>
    <recommendedName>
        <fullName evidence="5">4-amino-4-deoxy-L-arabinose transferase</fullName>
    </recommendedName>
</protein>
<feature type="transmembrane region" description="Helical" evidence="2">
    <location>
        <begin position="133"/>
        <end position="151"/>
    </location>
</feature>
<evidence type="ECO:0000313" key="3">
    <source>
        <dbReference type="EMBL" id="SCL60013.1"/>
    </source>
</evidence>
<proteinExistence type="predicted"/>
<dbReference type="AlphaFoldDB" id="A0A1C6V166"/>
<keyword evidence="2" id="KW-0472">Membrane</keyword>
<feature type="transmembrane region" description="Helical" evidence="2">
    <location>
        <begin position="192"/>
        <end position="217"/>
    </location>
</feature>
<dbReference type="STRING" id="683228.GA0070617_4261"/>
<evidence type="ECO:0000256" key="1">
    <source>
        <dbReference type="SAM" id="MobiDB-lite"/>
    </source>
</evidence>
<feature type="transmembrane region" description="Helical" evidence="2">
    <location>
        <begin position="163"/>
        <end position="180"/>
    </location>
</feature>
<keyword evidence="2" id="KW-1133">Transmembrane helix</keyword>
<dbReference type="EMBL" id="FMIA01000002">
    <property type="protein sequence ID" value="SCL60013.1"/>
    <property type="molecule type" value="Genomic_DNA"/>
</dbReference>
<feature type="transmembrane region" description="Helical" evidence="2">
    <location>
        <begin position="301"/>
        <end position="320"/>
    </location>
</feature>
<feature type="transmembrane region" description="Helical" evidence="2">
    <location>
        <begin position="229"/>
        <end position="247"/>
    </location>
</feature>
<name>A0A1C6V166_9ACTN</name>
<sequence length="585" mass="61187">MITPMSTGVRQQASEVSSDRWSAYRSALPTVLALGVVVAGLGYRVGLVLHGAPPTNSDEATMGLAALHIGQGRHFPVFFYGQAYMGTLEAWLAAPLLALTGPSVLALRLPTLAAYLLLLVLLWRLTWRLTGDRWFGVLVLALLALGSDRAVKNQLIAGGGYPELGPAVAALALLTFGLVAGDTGRRLPRWAAWGFVAGLMIWVDPLLLPYLAAFGVVLAARCWRELRGAAGALLVAAVLAGAAPLLVDSVRAGRNPLAAVLTAGGAGQAAGWVDRLHGGLVLGPPLGMGFCSPGHCAPWQLWWTAAFPVLLVVAAVRAGRTLRRAGDPAVRAAAALWLALLAGAVGTLAAYTVSSAAGLTPVESSRYLSCLLVSLPALLWPVWTAARRPGTRKARRPTGRDTWRPAAIRDAWRPAAVRGVAVVVLGATVGSAAVATVGAVATVPAARAEARRHDRLVATLRDLGVRHVLAPYWTCNRLTFATGEQVVCAVVADDLSPGMDRYRPYRRLVAAATRPAFVAPVGSPVAAALDRHLADPAESAASHPAGRPGEPEGHPAEEPGQGPVGPPGRLRLVEVDGYRIYLKIA</sequence>
<feature type="transmembrane region" description="Helical" evidence="2">
    <location>
        <begin position="77"/>
        <end position="98"/>
    </location>
</feature>
<dbReference type="Proteomes" id="UP000198937">
    <property type="component" value="Unassembled WGS sequence"/>
</dbReference>
<evidence type="ECO:0000313" key="4">
    <source>
        <dbReference type="Proteomes" id="UP000198937"/>
    </source>
</evidence>
<keyword evidence="2" id="KW-0812">Transmembrane</keyword>
<feature type="transmembrane region" description="Helical" evidence="2">
    <location>
        <begin position="366"/>
        <end position="386"/>
    </location>
</feature>
<feature type="region of interest" description="Disordered" evidence="1">
    <location>
        <begin position="535"/>
        <end position="570"/>
    </location>
</feature>
<keyword evidence="4" id="KW-1185">Reference proteome</keyword>
<feature type="transmembrane region" description="Helical" evidence="2">
    <location>
        <begin position="332"/>
        <end position="354"/>
    </location>
</feature>
<reference evidence="3 4" key="1">
    <citation type="submission" date="2016-06" db="EMBL/GenBank/DDBJ databases">
        <authorList>
            <person name="Kjaerup R.B."/>
            <person name="Dalgaard T.S."/>
            <person name="Juul-Madsen H.R."/>
        </authorList>
    </citation>
    <scope>NUCLEOTIDE SEQUENCE [LARGE SCALE GENOMIC DNA]</scope>
    <source>
        <strain evidence="3 4">DSM 45577</strain>
    </source>
</reference>
<organism evidence="3 4">
    <name type="scientific">Micromonospora yangpuensis</name>
    <dbReference type="NCBI Taxonomy" id="683228"/>
    <lineage>
        <taxon>Bacteria</taxon>
        <taxon>Bacillati</taxon>
        <taxon>Actinomycetota</taxon>
        <taxon>Actinomycetes</taxon>
        <taxon>Micromonosporales</taxon>
        <taxon>Micromonosporaceae</taxon>
        <taxon>Micromonospora</taxon>
    </lineage>
</organism>
<gene>
    <name evidence="3" type="ORF">GA0070617_4261</name>
</gene>
<accession>A0A1C6V166</accession>
<evidence type="ECO:0000256" key="2">
    <source>
        <dbReference type="SAM" id="Phobius"/>
    </source>
</evidence>
<feature type="transmembrane region" description="Helical" evidence="2">
    <location>
        <begin position="27"/>
        <end position="46"/>
    </location>
</feature>
<feature type="transmembrane region" description="Helical" evidence="2">
    <location>
        <begin position="105"/>
        <end position="127"/>
    </location>
</feature>